<name>D9SFT9_GALCS</name>
<dbReference type="AlphaFoldDB" id="D9SFT9"/>
<dbReference type="STRING" id="395494.Galf_1360"/>
<protein>
    <submittedName>
        <fullName evidence="3">SirA-like domain-containing protein</fullName>
    </submittedName>
</protein>
<feature type="domain" description="UPF0033" evidence="2">
    <location>
        <begin position="12"/>
        <end position="79"/>
    </location>
</feature>
<dbReference type="RefSeq" id="WP_013293325.1">
    <property type="nucleotide sequence ID" value="NC_014394.1"/>
</dbReference>
<dbReference type="Gene3D" id="3.30.110.40">
    <property type="entry name" value="TusA-like domain"/>
    <property type="match status" value="1"/>
</dbReference>
<dbReference type="KEGG" id="gca:Galf_1360"/>
<dbReference type="NCBIfam" id="NF008242">
    <property type="entry name" value="PRK11018.1"/>
    <property type="match status" value="1"/>
</dbReference>
<evidence type="ECO:0000259" key="2">
    <source>
        <dbReference type="Pfam" id="PF01206"/>
    </source>
</evidence>
<dbReference type="PANTHER" id="PTHR33279:SF6">
    <property type="entry name" value="SULFUR CARRIER PROTEIN YEDF-RELATED"/>
    <property type="match status" value="1"/>
</dbReference>
<accession>D9SFT9</accession>
<dbReference type="EMBL" id="CP002159">
    <property type="protein sequence ID" value="ADL55386.1"/>
    <property type="molecule type" value="Genomic_DNA"/>
</dbReference>
<dbReference type="OrthoDB" id="5325383at2"/>
<evidence type="ECO:0000256" key="1">
    <source>
        <dbReference type="ARBA" id="ARBA00008984"/>
    </source>
</evidence>
<dbReference type="PANTHER" id="PTHR33279">
    <property type="entry name" value="SULFUR CARRIER PROTEIN YEDF-RELATED"/>
    <property type="match status" value="1"/>
</dbReference>
<dbReference type="eggNOG" id="COG0425">
    <property type="taxonomic scope" value="Bacteria"/>
</dbReference>
<gene>
    <name evidence="3" type="ordered locus">Galf_1360</name>
</gene>
<dbReference type="Proteomes" id="UP000001235">
    <property type="component" value="Chromosome"/>
</dbReference>
<dbReference type="HOGENOM" id="CLU_165255_0_0_4"/>
<evidence type="ECO:0000313" key="3">
    <source>
        <dbReference type="EMBL" id="ADL55386.1"/>
    </source>
</evidence>
<keyword evidence="4" id="KW-1185">Reference proteome</keyword>
<sequence length="79" mass="8881">MSEQNDIPDYHLDLMGETCPYVAIATLEAMAQLQPGEILEIVTRCSQSINNVPPDAVNHGFQVLEVQQDGPNIRYLIRR</sequence>
<proteinExistence type="inferred from homology"/>
<dbReference type="Pfam" id="PF01206">
    <property type="entry name" value="TusA"/>
    <property type="match status" value="1"/>
</dbReference>
<reference evidence="3 4" key="1">
    <citation type="submission" date="2010-08" db="EMBL/GenBank/DDBJ databases">
        <title>Complete sequence of Gallionella capsiferriformans ES-2.</title>
        <authorList>
            <consortium name="US DOE Joint Genome Institute"/>
            <person name="Lucas S."/>
            <person name="Copeland A."/>
            <person name="Lapidus A."/>
            <person name="Cheng J.-F."/>
            <person name="Bruce D."/>
            <person name="Goodwin L."/>
            <person name="Pitluck S."/>
            <person name="Chertkov O."/>
            <person name="Davenport K.W."/>
            <person name="Detter J.C."/>
            <person name="Han C."/>
            <person name="Tapia R."/>
            <person name="Land M."/>
            <person name="Hauser L."/>
            <person name="Chang Y.-J."/>
            <person name="Jeffries C."/>
            <person name="Kyrpides N."/>
            <person name="Ivanova N."/>
            <person name="Mikhailova N."/>
            <person name="Shelobolina E.S."/>
            <person name="Picardal F."/>
            <person name="Roden E."/>
            <person name="Emerson D."/>
            <person name="Woyke T."/>
        </authorList>
    </citation>
    <scope>NUCLEOTIDE SEQUENCE [LARGE SCALE GENOMIC DNA]</scope>
    <source>
        <strain evidence="3 4">ES-2</strain>
    </source>
</reference>
<dbReference type="SUPFAM" id="SSF64307">
    <property type="entry name" value="SirA-like"/>
    <property type="match status" value="1"/>
</dbReference>
<organism evidence="3 4">
    <name type="scientific">Gallionella capsiferriformans (strain ES-2)</name>
    <name type="common">Gallionella ferruginea capsiferriformans (strain ES-2)</name>
    <dbReference type="NCBI Taxonomy" id="395494"/>
    <lineage>
        <taxon>Bacteria</taxon>
        <taxon>Pseudomonadati</taxon>
        <taxon>Pseudomonadota</taxon>
        <taxon>Betaproteobacteria</taxon>
        <taxon>Nitrosomonadales</taxon>
        <taxon>Gallionellaceae</taxon>
        <taxon>Gallionella</taxon>
    </lineage>
</organism>
<dbReference type="InterPro" id="IPR001455">
    <property type="entry name" value="TusA-like"/>
</dbReference>
<evidence type="ECO:0000313" key="4">
    <source>
        <dbReference type="Proteomes" id="UP000001235"/>
    </source>
</evidence>
<dbReference type="InterPro" id="IPR036868">
    <property type="entry name" value="TusA-like_sf"/>
</dbReference>
<comment type="similarity">
    <text evidence="1">Belongs to the sulfur carrier protein TusA family.</text>
</comment>